<dbReference type="Pfam" id="PF08271">
    <property type="entry name" value="Zn_Ribbon_TF"/>
    <property type="match status" value="1"/>
</dbReference>
<dbReference type="Gene3D" id="1.10.472.170">
    <property type="match status" value="1"/>
</dbReference>
<keyword evidence="1" id="KW-0805">Transcription regulation</keyword>
<gene>
    <name evidence="4" type="ORF">S01H1_10417</name>
</gene>
<evidence type="ECO:0000259" key="3">
    <source>
        <dbReference type="PROSITE" id="PS51134"/>
    </source>
</evidence>
<dbReference type="PRINTS" id="PR00685">
    <property type="entry name" value="TIFACTORIIB"/>
</dbReference>
<evidence type="ECO:0000256" key="1">
    <source>
        <dbReference type="ARBA" id="ARBA00023015"/>
    </source>
</evidence>
<reference evidence="4" key="1">
    <citation type="journal article" date="2014" name="Front. Microbiol.">
        <title>High frequency of phylogenetically diverse reductive dehalogenase-homologous genes in deep subseafloor sedimentary metagenomes.</title>
        <authorList>
            <person name="Kawai M."/>
            <person name="Futagami T."/>
            <person name="Toyoda A."/>
            <person name="Takaki Y."/>
            <person name="Nishi S."/>
            <person name="Hori S."/>
            <person name="Arai W."/>
            <person name="Tsubouchi T."/>
            <person name="Morono Y."/>
            <person name="Uchiyama I."/>
            <person name="Ito T."/>
            <person name="Fujiyama A."/>
            <person name="Inagaki F."/>
            <person name="Takami H."/>
        </authorList>
    </citation>
    <scope>NUCLEOTIDE SEQUENCE</scope>
    <source>
        <strain evidence="4">Expedition CK06-06</strain>
    </source>
</reference>
<accession>X0S8K6</accession>
<comment type="caution">
    <text evidence="4">The sequence shown here is derived from an EMBL/GenBank/DDBJ whole genome shotgun (WGS) entry which is preliminary data.</text>
</comment>
<dbReference type="GO" id="GO:0070897">
    <property type="term" value="P:transcription preinitiation complex assembly"/>
    <property type="evidence" value="ECO:0007669"/>
    <property type="project" value="InterPro"/>
</dbReference>
<proteinExistence type="predicted"/>
<dbReference type="InterPro" id="IPR013137">
    <property type="entry name" value="Znf_TFIIB"/>
</dbReference>
<sequence length="100" mass="11737">MPELIKKCPECGGINLFWNREKGEVICKDCGLVIEDKMVDFGQEWREFDSDGAQKRRTGAPMTYTQFDKGLGTEVGHKEDLFRLGAKNRNKFFRLRKWQY</sequence>
<name>X0S8K6_9ZZZZ</name>
<keyword evidence="2" id="KW-0804">Transcription</keyword>
<dbReference type="EMBL" id="BARS01005315">
    <property type="protein sequence ID" value="GAF71501.1"/>
    <property type="molecule type" value="Genomic_DNA"/>
</dbReference>
<dbReference type="SUPFAM" id="SSF57783">
    <property type="entry name" value="Zinc beta-ribbon"/>
    <property type="match status" value="1"/>
</dbReference>
<protein>
    <recommendedName>
        <fullName evidence="3">TFIIB-type domain-containing protein</fullName>
    </recommendedName>
</protein>
<feature type="domain" description="TFIIB-type" evidence="3">
    <location>
        <begin position="3"/>
        <end position="35"/>
    </location>
</feature>
<evidence type="ECO:0000313" key="4">
    <source>
        <dbReference type="EMBL" id="GAF71501.1"/>
    </source>
</evidence>
<evidence type="ECO:0000256" key="2">
    <source>
        <dbReference type="ARBA" id="ARBA00023163"/>
    </source>
</evidence>
<dbReference type="AlphaFoldDB" id="X0S8K6"/>
<dbReference type="InterPro" id="IPR000812">
    <property type="entry name" value="TFIIB"/>
</dbReference>
<dbReference type="PROSITE" id="PS51134">
    <property type="entry name" value="ZF_TFIIB"/>
    <property type="match status" value="1"/>
</dbReference>
<feature type="non-terminal residue" evidence="4">
    <location>
        <position position="100"/>
    </location>
</feature>
<organism evidence="4">
    <name type="scientific">marine sediment metagenome</name>
    <dbReference type="NCBI Taxonomy" id="412755"/>
    <lineage>
        <taxon>unclassified sequences</taxon>
        <taxon>metagenomes</taxon>
        <taxon>ecological metagenomes</taxon>
    </lineage>
</organism>